<reference evidence="4" key="1">
    <citation type="journal article" date="2019" name="Int. J. Syst. Evol. Microbiol.">
        <title>The Global Catalogue of Microorganisms (GCM) 10K type strain sequencing project: providing services to taxonomists for standard genome sequencing and annotation.</title>
        <authorList>
            <consortium name="The Broad Institute Genomics Platform"/>
            <consortium name="The Broad Institute Genome Sequencing Center for Infectious Disease"/>
            <person name="Wu L."/>
            <person name="Ma J."/>
        </authorList>
    </citation>
    <scope>NUCLEOTIDE SEQUENCE [LARGE SCALE GENOMIC DNA]</scope>
    <source>
        <strain evidence="4">CGMCC 1.15197</strain>
    </source>
</reference>
<dbReference type="Pfam" id="PF20712">
    <property type="entry name" value="CyanoTRADDas_TM"/>
    <property type="match status" value="1"/>
</dbReference>
<keyword evidence="1" id="KW-0472">Membrane</keyword>
<dbReference type="InterPro" id="IPR048567">
    <property type="entry name" value="CyanoTRADDas_TM"/>
</dbReference>
<organism evidence="3 4">
    <name type="scientific">Hymenobacter cavernae</name>
    <dbReference type="NCBI Taxonomy" id="2044852"/>
    <lineage>
        <taxon>Bacteria</taxon>
        <taxon>Pseudomonadati</taxon>
        <taxon>Bacteroidota</taxon>
        <taxon>Cytophagia</taxon>
        <taxon>Cytophagales</taxon>
        <taxon>Hymenobacteraceae</taxon>
        <taxon>Hymenobacter</taxon>
    </lineage>
</organism>
<sequence length="90" mass="10375">MYFDRINSGYKAIIAGIISEFISAVFFYLYNKTIMQMSKYHSKLVITQNISLALKISESMPEQEKIKVQSLITRQLTRGINQYLASDSNE</sequence>
<feature type="domain" description="Cyanobacterial TRADD-N associated 2 transmembrane" evidence="2">
    <location>
        <begin position="1"/>
        <end position="37"/>
    </location>
</feature>
<protein>
    <recommendedName>
        <fullName evidence="2">Cyanobacterial TRADD-N associated 2 transmembrane domain-containing protein</fullName>
    </recommendedName>
</protein>
<evidence type="ECO:0000259" key="2">
    <source>
        <dbReference type="Pfam" id="PF20712"/>
    </source>
</evidence>
<dbReference type="EMBL" id="BMHT01000006">
    <property type="protein sequence ID" value="GGF18909.1"/>
    <property type="molecule type" value="Genomic_DNA"/>
</dbReference>
<keyword evidence="1" id="KW-1133">Transmembrane helix</keyword>
<proteinExistence type="predicted"/>
<evidence type="ECO:0000256" key="1">
    <source>
        <dbReference type="SAM" id="Phobius"/>
    </source>
</evidence>
<dbReference type="Proteomes" id="UP000632273">
    <property type="component" value="Unassembled WGS sequence"/>
</dbReference>
<accession>A0ABQ1UII3</accession>
<evidence type="ECO:0000313" key="3">
    <source>
        <dbReference type="EMBL" id="GGF18909.1"/>
    </source>
</evidence>
<comment type="caution">
    <text evidence="3">The sequence shown here is derived from an EMBL/GenBank/DDBJ whole genome shotgun (WGS) entry which is preliminary data.</text>
</comment>
<keyword evidence="1" id="KW-0812">Transmembrane</keyword>
<keyword evidence="4" id="KW-1185">Reference proteome</keyword>
<name>A0ABQ1UII3_9BACT</name>
<feature type="transmembrane region" description="Helical" evidence="1">
    <location>
        <begin position="12"/>
        <end position="30"/>
    </location>
</feature>
<evidence type="ECO:0000313" key="4">
    <source>
        <dbReference type="Proteomes" id="UP000632273"/>
    </source>
</evidence>
<gene>
    <name evidence="3" type="ORF">GCM10011383_33010</name>
</gene>